<dbReference type="EMBL" id="BARU01026652">
    <property type="protein sequence ID" value="GAH65223.1"/>
    <property type="molecule type" value="Genomic_DNA"/>
</dbReference>
<evidence type="ECO:0000313" key="1">
    <source>
        <dbReference type="EMBL" id="GAH65223.1"/>
    </source>
</evidence>
<dbReference type="AlphaFoldDB" id="X1J639"/>
<comment type="caution">
    <text evidence="1">The sequence shown here is derived from an EMBL/GenBank/DDBJ whole genome shotgun (WGS) entry which is preliminary data.</text>
</comment>
<organism evidence="1">
    <name type="scientific">marine sediment metagenome</name>
    <dbReference type="NCBI Taxonomy" id="412755"/>
    <lineage>
        <taxon>unclassified sequences</taxon>
        <taxon>metagenomes</taxon>
        <taxon>ecological metagenomes</taxon>
    </lineage>
</organism>
<protein>
    <submittedName>
        <fullName evidence="1">Uncharacterized protein</fullName>
    </submittedName>
</protein>
<proteinExistence type="predicted"/>
<sequence length="214" mass="25155">MPFPYTFPFFFEGYSPPSSLPCRLYFVENFTEEEVQHRIWYSHMPPNTDYDLNAWLEPIPMDIQSEYGVSSTKHGDYVWLCSANKVYRALATDQELYLTARMLEVDSRDYPDIFKGSLKVVVDNTGGWYDDFNRLGQQLEVGIGYKTPAGNESSLIPYRWITKFKLVAPPWYPLRMIYPRGVIGTLKIETEDAWTFLYRYRTRRTLSWAAEEKS</sequence>
<feature type="non-terminal residue" evidence="1">
    <location>
        <position position="214"/>
    </location>
</feature>
<accession>X1J639</accession>
<reference evidence="1" key="1">
    <citation type="journal article" date="2014" name="Front. Microbiol.">
        <title>High frequency of phylogenetically diverse reductive dehalogenase-homologous genes in deep subseafloor sedimentary metagenomes.</title>
        <authorList>
            <person name="Kawai M."/>
            <person name="Futagami T."/>
            <person name="Toyoda A."/>
            <person name="Takaki Y."/>
            <person name="Nishi S."/>
            <person name="Hori S."/>
            <person name="Arai W."/>
            <person name="Tsubouchi T."/>
            <person name="Morono Y."/>
            <person name="Uchiyama I."/>
            <person name="Ito T."/>
            <person name="Fujiyama A."/>
            <person name="Inagaki F."/>
            <person name="Takami H."/>
        </authorList>
    </citation>
    <scope>NUCLEOTIDE SEQUENCE</scope>
    <source>
        <strain evidence="1">Expedition CK06-06</strain>
    </source>
</reference>
<name>X1J639_9ZZZZ</name>
<gene>
    <name evidence="1" type="ORF">S03H2_42784</name>
</gene>